<keyword evidence="2 4" id="KW-0378">Hydrolase</keyword>
<dbReference type="SUPFAM" id="SSF51445">
    <property type="entry name" value="(Trans)glycosidases"/>
    <property type="match status" value="1"/>
</dbReference>
<evidence type="ECO:0000256" key="1">
    <source>
        <dbReference type="ARBA" id="ARBA00007806"/>
    </source>
</evidence>
<dbReference type="GO" id="GO:0005975">
    <property type="term" value="P:carbohydrate metabolic process"/>
    <property type="evidence" value="ECO:0007669"/>
    <property type="project" value="InterPro"/>
</dbReference>
<dbReference type="PANTHER" id="PTHR43053:SF4">
    <property type="entry name" value="MYOGENESIS-REGULATING GLYCOSIDASE"/>
    <property type="match status" value="1"/>
</dbReference>
<name>A0A914RU12_PAREQ</name>
<evidence type="ECO:0000256" key="3">
    <source>
        <dbReference type="ARBA" id="ARBA00023295"/>
    </source>
</evidence>
<comment type="similarity">
    <text evidence="1 4">Belongs to the glycosyl hydrolase 31 family.</text>
</comment>
<evidence type="ECO:0000313" key="7">
    <source>
        <dbReference type="WBParaSite" id="PEQ_0000833301-mRNA-1"/>
    </source>
</evidence>
<evidence type="ECO:0000259" key="5">
    <source>
        <dbReference type="Pfam" id="PF01055"/>
    </source>
</evidence>
<dbReference type="Gene3D" id="3.20.20.80">
    <property type="entry name" value="Glycosidases"/>
    <property type="match status" value="1"/>
</dbReference>
<evidence type="ECO:0000256" key="2">
    <source>
        <dbReference type="ARBA" id="ARBA00022801"/>
    </source>
</evidence>
<proteinExistence type="inferred from homology"/>
<accession>A0A914RU12</accession>
<protein>
    <recommendedName>
        <fullName evidence="5">Glycoside hydrolase family 31 TIM barrel domain-containing protein</fullName>
    </recommendedName>
</protein>
<organism evidence="6 7">
    <name type="scientific">Parascaris equorum</name>
    <name type="common">Equine roundworm</name>
    <dbReference type="NCBI Taxonomy" id="6256"/>
    <lineage>
        <taxon>Eukaryota</taxon>
        <taxon>Metazoa</taxon>
        <taxon>Ecdysozoa</taxon>
        <taxon>Nematoda</taxon>
        <taxon>Chromadorea</taxon>
        <taxon>Rhabditida</taxon>
        <taxon>Spirurina</taxon>
        <taxon>Ascaridomorpha</taxon>
        <taxon>Ascaridoidea</taxon>
        <taxon>Ascarididae</taxon>
        <taxon>Parascaris</taxon>
    </lineage>
</organism>
<dbReference type="PANTHER" id="PTHR43053">
    <property type="entry name" value="GLYCOSIDASE FAMILY 31"/>
    <property type="match status" value="1"/>
</dbReference>
<evidence type="ECO:0000313" key="6">
    <source>
        <dbReference type="Proteomes" id="UP000887564"/>
    </source>
</evidence>
<dbReference type="GO" id="GO:0004553">
    <property type="term" value="F:hydrolase activity, hydrolyzing O-glycosyl compounds"/>
    <property type="evidence" value="ECO:0007669"/>
    <property type="project" value="InterPro"/>
</dbReference>
<reference evidence="7" key="1">
    <citation type="submission" date="2022-11" db="UniProtKB">
        <authorList>
            <consortium name="WormBaseParasite"/>
        </authorList>
    </citation>
    <scope>IDENTIFICATION</scope>
</reference>
<dbReference type="AlphaFoldDB" id="A0A914RU12"/>
<feature type="domain" description="Glycoside hydrolase family 31 TIM barrel" evidence="5">
    <location>
        <begin position="1"/>
        <end position="75"/>
    </location>
</feature>
<dbReference type="InterPro" id="IPR050985">
    <property type="entry name" value="Alpha-glycosidase_related"/>
</dbReference>
<sequence length="87" mass="10344">MCTKLNEQGIRLTLWIHPYINLDSGNAKNPRIRRLIVRKLSGEPVIVNWWNGYGYVIDFTNPEATKWFHEQLNKLKEVFLTALRIYQ</sequence>
<dbReference type="WBParaSite" id="PEQ_0000833301-mRNA-1">
    <property type="protein sequence ID" value="PEQ_0000833301-mRNA-1"/>
    <property type="gene ID" value="PEQ_0000833301"/>
</dbReference>
<dbReference type="InterPro" id="IPR000322">
    <property type="entry name" value="Glyco_hydro_31_TIM"/>
</dbReference>
<evidence type="ECO:0000256" key="4">
    <source>
        <dbReference type="RuleBase" id="RU361185"/>
    </source>
</evidence>
<dbReference type="InterPro" id="IPR017853">
    <property type="entry name" value="GH"/>
</dbReference>
<dbReference type="Pfam" id="PF01055">
    <property type="entry name" value="Glyco_hydro_31_2nd"/>
    <property type="match status" value="1"/>
</dbReference>
<keyword evidence="3 4" id="KW-0326">Glycosidase</keyword>
<dbReference type="Proteomes" id="UP000887564">
    <property type="component" value="Unplaced"/>
</dbReference>
<keyword evidence="6" id="KW-1185">Reference proteome</keyword>